<dbReference type="Gene3D" id="3.50.50.60">
    <property type="entry name" value="FAD/NAD(P)-binding domain"/>
    <property type="match status" value="1"/>
</dbReference>
<dbReference type="AlphaFoldDB" id="A0A3B0Z0I7"/>
<dbReference type="PIRSF" id="PIRSF011396">
    <property type="entry name" value="Trp_halogenase"/>
    <property type="match status" value="1"/>
</dbReference>
<dbReference type="EMBL" id="UOFL01000225">
    <property type="protein sequence ID" value="VAW81753.1"/>
    <property type="molecule type" value="Genomic_DNA"/>
</dbReference>
<dbReference type="InterPro" id="IPR006905">
    <property type="entry name" value="Flavin_halogenase"/>
</dbReference>
<dbReference type="InterPro" id="IPR033856">
    <property type="entry name" value="Trp_halogen"/>
</dbReference>
<name>A0A3B0Z0I7_9ZZZZ</name>
<organism evidence="1">
    <name type="scientific">hydrothermal vent metagenome</name>
    <dbReference type="NCBI Taxonomy" id="652676"/>
    <lineage>
        <taxon>unclassified sequences</taxon>
        <taxon>metagenomes</taxon>
        <taxon>ecological metagenomes</taxon>
    </lineage>
</organism>
<sequence length="521" mass="59353">MQGGSVKNITIIGGGSAGWMTAAYLSKKNPDIHITLIEASDVPVIGVGEATIAHLSRFLFTLGLKDKDWMPHCNGAYKYGIKFDNWHNIGDEYWHPFEALPYYNSKTNLATYWWYDRYKYNRKSSRESLYTDCFFSTEILKQNKIPRVPGAQDYSDNFNVKAGQDHVPVRVAYAYHFDAGLFGEYLKNHLAKPAGVDHIIDNITDIERAEDGNISALNTKNGLTLEADLFIDCSGFRSVLIGAALDEKFISFSDTLFCNKAMAMQIPYENIETELQPYTTASAISHGWVWNTPLTSRRGTGYVYCDNFVDQDTAEQDYRAFLGEKRVEAFDVRHIDIRVGKYKNTWVKNCVAIGLSSGFIEPLESTGLHFIHVAVEKLSVALEGGFYNAGDRLAFNRYMTLSMEEARDMLSIHYSLTNREDTDFWKAVKYDTKMSDSIADLLMLSKHRFPNDKQGYIFGNNSWICVLNGMNYMPSSDPFLNIQPAEVQKQMGLIKAYTALRKKVGHQFPNHYEYLTKQFFK</sequence>
<reference evidence="1" key="1">
    <citation type="submission" date="2018-06" db="EMBL/GenBank/DDBJ databases">
        <authorList>
            <person name="Zhirakovskaya E."/>
        </authorList>
    </citation>
    <scope>NUCLEOTIDE SEQUENCE</scope>
</reference>
<dbReference type="Pfam" id="PF04820">
    <property type="entry name" value="Trp_halogenase"/>
    <property type="match status" value="1"/>
</dbReference>
<protein>
    <submittedName>
        <fullName evidence="1">Tryptophan halogenase</fullName>
    </submittedName>
</protein>
<dbReference type="PANTHER" id="PTHR43747:SF4">
    <property type="entry name" value="FLAVIN-DEPENDENT TRYPTOPHAN HALOGENASE"/>
    <property type="match status" value="1"/>
</dbReference>
<accession>A0A3B0Z0I7</accession>
<dbReference type="PANTHER" id="PTHR43747">
    <property type="entry name" value="FAD-BINDING PROTEIN"/>
    <property type="match status" value="1"/>
</dbReference>
<evidence type="ECO:0000313" key="1">
    <source>
        <dbReference type="EMBL" id="VAW81753.1"/>
    </source>
</evidence>
<proteinExistence type="predicted"/>
<dbReference type="InterPro" id="IPR050816">
    <property type="entry name" value="Flavin-dep_Halogenase_NPB"/>
</dbReference>
<gene>
    <name evidence="1" type="ORF">MNBD_GAMMA12-2238</name>
</gene>
<dbReference type="SUPFAM" id="SSF51905">
    <property type="entry name" value="FAD/NAD(P)-binding domain"/>
    <property type="match status" value="1"/>
</dbReference>
<dbReference type="InterPro" id="IPR036188">
    <property type="entry name" value="FAD/NAD-bd_sf"/>
</dbReference>
<dbReference type="GO" id="GO:0004497">
    <property type="term" value="F:monooxygenase activity"/>
    <property type="evidence" value="ECO:0007669"/>
    <property type="project" value="InterPro"/>
</dbReference>